<dbReference type="NCBIfam" id="TIGR00350">
    <property type="entry name" value="lytR_cpsA_psr"/>
    <property type="match status" value="1"/>
</dbReference>
<feature type="domain" description="Cell envelope-related transcriptional attenuator" evidence="4">
    <location>
        <begin position="211"/>
        <end position="382"/>
    </location>
</feature>
<dbReference type="Proteomes" id="UP001201873">
    <property type="component" value="Unassembled WGS sequence"/>
</dbReference>
<evidence type="ECO:0000256" key="1">
    <source>
        <dbReference type="ARBA" id="ARBA00006068"/>
    </source>
</evidence>
<keyword evidence="6" id="KW-1185">Reference proteome</keyword>
<feature type="region of interest" description="Disordered" evidence="2">
    <location>
        <begin position="468"/>
        <end position="500"/>
    </location>
</feature>
<organism evidence="5 6">
    <name type="scientific">Frankia umida</name>
    <dbReference type="NCBI Taxonomy" id="573489"/>
    <lineage>
        <taxon>Bacteria</taxon>
        <taxon>Bacillati</taxon>
        <taxon>Actinomycetota</taxon>
        <taxon>Actinomycetes</taxon>
        <taxon>Frankiales</taxon>
        <taxon>Frankiaceae</taxon>
        <taxon>Frankia</taxon>
    </lineage>
</organism>
<keyword evidence="3" id="KW-1133">Transmembrane helix</keyword>
<comment type="similarity">
    <text evidence="1">Belongs to the LytR/CpsA/Psr (LCP) family.</text>
</comment>
<feature type="compositionally biased region" description="Low complexity" evidence="2">
    <location>
        <begin position="483"/>
        <end position="500"/>
    </location>
</feature>
<comment type="caution">
    <text evidence="5">The sequence shown here is derived from an EMBL/GenBank/DDBJ whole genome shotgun (WGS) entry which is preliminary data.</text>
</comment>
<feature type="region of interest" description="Disordered" evidence="2">
    <location>
        <begin position="535"/>
        <end position="573"/>
    </location>
</feature>
<keyword evidence="3" id="KW-0472">Membrane</keyword>
<reference evidence="5 6" key="1">
    <citation type="submission" date="2022-04" db="EMBL/GenBank/DDBJ databases">
        <title>Genome diversity in the genus Frankia.</title>
        <authorList>
            <person name="Carlos-Shanley C."/>
            <person name="Hahn D."/>
        </authorList>
    </citation>
    <scope>NUCLEOTIDE SEQUENCE [LARGE SCALE GENOMIC DNA]</scope>
    <source>
        <strain evidence="5 6">Ag45/Mut15</strain>
    </source>
</reference>
<feature type="compositionally biased region" description="Polar residues" evidence="2">
    <location>
        <begin position="535"/>
        <end position="544"/>
    </location>
</feature>
<evidence type="ECO:0000259" key="4">
    <source>
        <dbReference type="Pfam" id="PF03816"/>
    </source>
</evidence>
<dbReference type="RefSeq" id="WP_248824684.1">
    <property type="nucleotide sequence ID" value="NZ_JALKFT010000009.1"/>
</dbReference>
<gene>
    <name evidence="5" type="ORF">MXD59_11620</name>
</gene>
<keyword evidence="3" id="KW-0812">Transmembrane</keyword>
<evidence type="ECO:0000313" key="5">
    <source>
        <dbReference type="EMBL" id="MCK9876413.1"/>
    </source>
</evidence>
<feature type="compositionally biased region" description="Low complexity" evidence="2">
    <location>
        <begin position="553"/>
        <end position="573"/>
    </location>
</feature>
<name>A0ABT0JXY9_9ACTN</name>
<dbReference type="EMBL" id="JALKFT010000009">
    <property type="protein sequence ID" value="MCK9876413.1"/>
    <property type="molecule type" value="Genomic_DNA"/>
</dbReference>
<dbReference type="PANTHER" id="PTHR33392:SF6">
    <property type="entry name" value="POLYISOPRENYL-TEICHOIC ACID--PEPTIDOGLYCAN TEICHOIC ACID TRANSFERASE TAGU"/>
    <property type="match status" value="1"/>
</dbReference>
<protein>
    <submittedName>
        <fullName evidence="5">LCP family protein</fullName>
    </submittedName>
</protein>
<feature type="region of interest" description="Disordered" evidence="2">
    <location>
        <begin position="1"/>
        <end position="82"/>
    </location>
</feature>
<dbReference type="InterPro" id="IPR050922">
    <property type="entry name" value="LytR/CpsA/Psr_CW_biosynth"/>
</dbReference>
<sequence length="582" mass="58980">MGHPPQRGAPGQQAVTGQRTGAADHVGSDGGVDDPAGSGPAPTDLGVIDAAGTGGPEPVLSAPETTPISRGSAAGAGRVEVPTAELPRRAGAVATFGTLPEEALPAGGLSMVTMAKAGTPDEPPVTPVRRRLRSRLLMGAAGLVSFVILVTSVAGWVIIAAYDRRIDRADIALPHADVTRPPSVPVGTENWLLVGSDVRTGSDAAKVGGARSDTMMIAHLDSDGTTSIVSIPRDLYVPIPSYTDTDGDAHRARRDRVNSAFNSGGPALLVATLEQLTGIRIDHYAEIDFGGFQRMTTAIGGVDVCLVASPYVEPLTLDNGRRVRSTNLNDPSSGFAGVAGTNHLIGEQALAFVRQRHGFLDGDLSRIHRQQAFMAAVFRTVASSDVLLSPGKLTSFLNALTDAAVLDGGTSITDLRLLAERLRGMSTGSVSFATIPITGEVSSPAFYFYYDPNAVRAFFAEQMGDAAAAETTTAPSPTPTGSPAPAAGTDASSAPSATATISDAGASQATAAATGPVVVAGTAIPGADQATQFTAVTPTVTASPRSAARTGGTASSPTAPNPTSSATPTAVTTTTAAAACIN</sequence>
<dbReference type="Gene3D" id="3.40.630.190">
    <property type="entry name" value="LCP protein"/>
    <property type="match status" value="1"/>
</dbReference>
<feature type="transmembrane region" description="Helical" evidence="3">
    <location>
        <begin position="136"/>
        <end position="162"/>
    </location>
</feature>
<evidence type="ECO:0000256" key="2">
    <source>
        <dbReference type="SAM" id="MobiDB-lite"/>
    </source>
</evidence>
<evidence type="ECO:0000256" key="3">
    <source>
        <dbReference type="SAM" id="Phobius"/>
    </source>
</evidence>
<evidence type="ECO:0000313" key="6">
    <source>
        <dbReference type="Proteomes" id="UP001201873"/>
    </source>
</evidence>
<dbReference type="InterPro" id="IPR004474">
    <property type="entry name" value="LytR_CpsA_psr"/>
</dbReference>
<accession>A0ABT0JXY9</accession>
<proteinExistence type="inferred from homology"/>
<dbReference type="PANTHER" id="PTHR33392">
    <property type="entry name" value="POLYISOPRENYL-TEICHOIC ACID--PEPTIDOGLYCAN TEICHOIC ACID TRANSFERASE TAGU"/>
    <property type="match status" value="1"/>
</dbReference>
<dbReference type="Pfam" id="PF03816">
    <property type="entry name" value="LytR_cpsA_psr"/>
    <property type="match status" value="1"/>
</dbReference>